<keyword evidence="4" id="KW-0963">Cytoplasm</keyword>
<dbReference type="GO" id="GO:0006260">
    <property type="term" value="P:DNA replication"/>
    <property type="evidence" value="ECO:0007669"/>
    <property type="project" value="UniProtKB-KW"/>
</dbReference>
<evidence type="ECO:0000256" key="12">
    <source>
        <dbReference type="ARBA" id="ARBA00023125"/>
    </source>
</evidence>
<dbReference type="Pfam" id="PF22781">
    <property type="entry name" value="Sde2_N_Ubi_vert"/>
    <property type="match status" value="1"/>
</dbReference>
<evidence type="ECO:0000256" key="6">
    <source>
        <dbReference type="ARBA" id="ARBA00022618"/>
    </source>
</evidence>
<feature type="non-terminal residue" evidence="25">
    <location>
        <position position="394"/>
    </location>
</feature>
<feature type="non-terminal residue" evidence="25">
    <location>
        <position position="1"/>
    </location>
</feature>
<proteinExistence type="inferred from homology"/>
<dbReference type="GO" id="GO:0005737">
    <property type="term" value="C:cytoplasm"/>
    <property type="evidence" value="ECO:0007669"/>
    <property type="project" value="UniProtKB-SubCell"/>
</dbReference>
<dbReference type="GO" id="GO:0005634">
    <property type="term" value="C:nucleus"/>
    <property type="evidence" value="ECO:0007669"/>
    <property type="project" value="UniProtKB-SubCell"/>
</dbReference>
<feature type="domain" description="SDE2-like" evidence="24">
    <location>
        <begin position="55"/>
        <end position="150"/>
    </location>
</feature>
<evidence type="ECO:0000256" key="9">
    <source>
        <dbReference type="ARBA" id="ARBA00022776"/>
    </source>
</evidence>
<keyword evidence="8" id="KW-0235">DNA replication</keyword>
<dbReference type="Proteomes" id="UP000556200">
    <property type="component" value="Unassembled WGS sequence"/>
</dbReference>
<dbReference type="InterPro" id="IPR053821">
    <property type="entry name" value="Sde2_Ubi"/>
</dbReference>
<accession>A0A7K4R1V2</accession>
<feature type="domain" description="SDE2/SF3A3 SAP" evidence="22">
    <location>
        <begin position="317"/>
        <end position="389"/>
    </location>
</feature>
<comment type="function">
    <text evidence="19">Plays a role in pre-mRNA splicing by facilitating excision of relatively short introns featuring weak 3'-splice sites (ss) and high GC content. May recruit CACTIN to the spliceosome.</text>
</comment>
<keyword evidence="10" id="KW-0694">RNA-binding</keyword>
<evidence type="ECO:0000313" key="25">
    <source>
        <dbReference type="EMBL" id="NWQ67326.1"/>
    </source>
</evidence>
<keyword evidence="14" id="KW-0539">Nucleus</keyword>
<evidence type="ECO:0000259" key="24">
    <source>
        <dbReference type="Pfam" id="PF22782"/>
    </source>
</evidence>
<dbReference type="GO" id="GO:0042254">
    <property type="term" value="P:ribosome biogenesis"/>
    <property type="evidence" value="ECO:0007669"/>
    <property type="project" value="UniProtKB-KW"/>
</dbReference>
<evidence type="ECO:0000256" key="17">
    <source>
        <dbReference type="ARBA" id="ARBA00045469"/>
    </source>
</evidence>
<dbReference type="InterPro" id="IPR053822">
    <property type="entry name" value="SDE2-like_dom"/>
</dbReference>
<dbReference type="PANTHER" id="PTHR12786:SF1">
    <property type="entry name" value="SPLICING REGULATOR SDE2"/>
    <property type="match status" value="1"/>
</dbReference>
<keyword evidence="11 20" id="KW-0175">Coiled coil</keyword>
<protein>
    <recommendedName>
        <fullName evidence="16">Replication stress response regulator SDE2</fullName>
    </recommendedName>
</protein>
<evidence type="ECO:0000256" key="21">
    <source>
        <dbReference type="SAM" id="MobiDB-lite"/>
    </source>
</evidence>
<comment type="subcellular location">
    <subcellularLocation>
        <location evidence="2">Cytoplasm</location>
    </subcellularLocation>
    <subcellularLocation>
        <location evidence="1">Nucleus</location>
    </subcellularLocation>
</comment>
<evidence type="ECO:0000256" key="16">
    <source>
        <dbReference type="ARBA" id="ARBA00034556"/>
    </source>
</evidence>
<keyword evidence="26" id="KW-1185">Reference proteome</keyword>
<evidence type="ECO:0000256" key="5">
    <source>
        <dbReference type="ARBA" id="ARBA00022517"/>
    </source>
</evidence>
<dbReference type="EMBL" id="VYZA01000514">
    <property type="protein sequence ID" value="NWQ67326.1"/>
    <property type="molecule type" value="Genomic_DNA"/>
</dbReference>
<evidence type="ECO:0000256" key="18">
    <source>
        <dbReference type="ARBA" id="ARBA00045767"/>
    </source>
</evidence>
<keyword evidence="12" id="KW-0238">DNA-binding</keyword>
<feature type="compositionally biased region" description="Low complexity" evidence="21">
    <location>
        <begin position="234"/>
        <end position="252"/>
    </location>
</feature>
<feature type="compositionally biased region" description="Basic and acidic residues" evidence="21">
    <location>
        <begin position="282"/>
        <end position="307"/>
    </location>
</feature>
<dbReference type="GO" id="GO:0051301">
    <property type="term" value="P:cell division"/>
    <property type="evidence" value="ECO:0007669"/>
    <property type="project" value="UniProtKB-KW"/>
</dbReference>
<keyword evidence="5" id="KW-0690">Ribosome biogenesis</keyword>
<name>A0A7K4R1V2_9TYRA</name>
<evidence type="ECO:0000256" key="14">
    <source>
        <dbReference type="ARBA" id="ARBA00023242"/>
    </source>
</evidence>
<dbReference type="Pfam" id="PF22782">
    <property type="entry name" value="SDE2"/>
    <property type="match status" value="1"/>
</dbReference>
<dbReference type="AlphaFoldDB" id="A0A7K4R1V2"/>
<evidence type="ECO:0000256" key="10">
    <source>
        <dbReference type="ARBA" id="ARBA00022884"/>
    </source>
</evidence>
<dbReference type="Pfam" id="PF13297">
    <property type="entry name" value="SDE2_2C"/>
    <property type="match status" value="1"/>
</dbReference>
<dbReference type="InterPro" id="IPR025086">
    <property type="entry name" value="SDE2/SF3A3_SAP"/>
</dbReference>
<feature type="coiled-coil region" evidence="20">
    <location>
        <begin position="88"/>
        <end position="122"/>
    </location>
</feature>
<feature type="compositionally biased region" description="Polar residues" evidence="21">
    <location>
        <begin position="208"/>
        <end position="233"/>
    </location>
</feature>
<evidence type="ECO:0000256" key="13">
    <source>
        <dbReference type="ARBA" id="ARBA00023187"/>
    </source>
</evidence>
<evidence type="ECO:0000256" key="15">
    <source>
        <dbReference type="ARBA" id="ARBA00023306"/>
    </source>
</evidence>
<evidence type="ECO:0000256" key="2">
    <source>
        <dbReference type="ARBA" id="ARBA00004496"/>
    </source>
</evidence>
<dbReference type="PANTHER" id="PTHR12786">
    <property type="entry name" value="SPLICING FACTOR SF3A-RELATED"/>
    <property type="match status" value="1"/>
</dbReference>
<evidence type="ECO:0000259" key="22">
    <source>
        <dbReference type="Pfam" id="PF13297"/>
    </source>
</evidence>
<feature type="compositionally biased region" description="Basic and acidic residues" evidence="21">
    <location>
        <begin position="254"/>
        <end position="270"/>
    </location>
</feature>
<dbReference type="GO" id="GO:0008380">
    <property type="term" value="P:RNA splicing"/>
    <property type="evidence" value="ECO:0007669"/>
    <property type="project" value="UniProtKB-KW"/>
</dbReference>
<evidence type="ECO:0000259" key="23">
    <source>
        <dbReference type="Pfam" id="PF22781"/>
    </source>
</evidence>
<dbReference type="GO" id="GO:0006397">
    <property type="term" value="P:mRNA processing"/>
    <property type="evidence" value="ECO:0007669"/>
    <property type="project" value="UniProtKB-KW"/>
</dbReference>
<evidence type="ECO:0000256" key="3">
    <source>
        <dbReference type="ARBA" id="ARBA00008726"/>
    </source>
</evidence>
<comment type="function">
    <text evidence="17">Plays a role in ribosome biogenesis by enabling SNORD3- and SNORD118-dependent cleavage of the 47S rRNA precursor. Binds ncRNA (non-coding RNA) including the snoRNAs SNORD3 and SNORD118.</text>
</comment>
<reference evidence="25 26" key="1">
    <citation type="submission" date="2019-09" db="EMBL/GenBank/DDBJ databases">
        <title>Bird 10,000 Genomes (B10K) Project - Family phase.</title>
        <authorList>
            <person name="Zhang G."/>
        </authorList>
    </citation>
    <scope>NUCLEOTIDE SEQUENCE [LARGE SCALE GENOMIC DNA]</scope>
    <source>
        <strain evidence="25">B10K-DU-004-15</strain>
        <tissue evidence="25">Mixed tissue sample</tissue>
    </source>
</reference>
<evidence type="ECO:0000256" key="1">
    <source>
        <dbReference type="ARBA" id="ARBA00004123"/>
    </source>
</evidence>
<feature type="region of interest" description="Disordered" evidence="21">
    <location>
        <begin position="160"/>
        <end position="323"/>
    </location>
</feature>
<gene>
    <name evidence="25" type="primary">Sde2</name>
    <name evidence="25" type="ORF">NEOCIN_R02499</name>
</gene>
<feature type="domain" description="Splicing regulator SDE2 ubiquitin" evidence="23">
    <location>
        <begin position="7"/>
        <end position="54"/>
    </location>
</feature>
<evidence type="ECO:0000256" key="20">
    <source>
        <dbReference type="SAM" id="Coils"/>
    </source>
</evidence>
<sequence>LPPGGGSVRRLRRDRARELNIPEESLYVKCNGRLANDEDVLQSGAVYSLEPRLCGGKGGFGSMLRALGAQIEKTTNREACRDLSGRRLRDVNHEKAMAEWVKKQAEREAEKEQRRLERLQRKLAEPRHTFTDPEYERQYREMAERQEESIRIGLKVIASKAVSSESGKSRKRPGEPGKSETKSEKRKCLWLGLDDAKNSGCEDDNQDESPCTSDGSCPSGSRYNENVGNSDECSSSAVASAADSPSTTTSATEKPLEQPEGTGRDVKREMCTGGQTEIPAEESNKMTKPLKEEAQEEKKVTQARKEEEQENVSFKAQEPNQLQSTEVEPIDLLAFNSAAELEALGLDKLKMGLMALGLKCGGTLKERAARLFSVRGLSRDQIKPSLFAKPSKGK</sequence>
<feature type="compositionally biased region" description="Polar residues" evidence="21">
    <location>
        <begin position="311"/>
        <end position="323"/>
    </location>
</feature>
<dbReference type="GO" id="GO:0003723">
    <property type="term" value="F:RNA binding"/>
    <property type="evidence" value="ECO:0007669"/>
    <property type="project" value="UniProtKB-KW"/>
</dbReference>
<dbReference type="GO" id="GO:0003677">
    <property type="term" value="F:DNA binding"/>
    <property type="evidence" value="ECO:0007669"/>
    <property type="project" value="UniProtKB-KW"/>
</dbReference>
<keyword evidence="6" id="KW-0132">Cell division</keyword>
<keyword evidence="15" id="KW-0131">Cell cycle</keyword>
<evidence type="ECO:0000256" key="11">
    <source>
        <dbReference type="ARBA" id="ARBA00023054"/>
    </source>
</evidence>
<feature type="compositionally biased region" description="Basic and acidic residues" evidence="21">
    <location>
        <begin position="172"/>
        <end position="187"/>
    </location>
</feature>
<evidence type="ECO:0000256" key="4">
    <source>
        <dbReference type="ARBA" id="ARBA00022490"/>
    </source>
</evidence>
<evidence type="ECO:0000256" key="19">
    <source>
        <dbReference type="ARBA" id="ARBA00045882"/>
    </source>
</evidence>
<comment type="similarity">
    <text evidence="3">Belongs to the SDE2 family.</text>
</comment>
<comment type="caution">
    <text evidence="25">The sequence shown here is derived from an EMBL/GenBank/DDBJ whole genome shotgun (WGS) entry which is preliminary data.</text>
</comment>
<keyword evidence="9" id="KW-0498">Mitosis</keyword>
<evidence type="ECO:0000313" key="26">
    <source>
        <dbReference type="Proteomes" id="UP000556200"/>
    </source>
</evidence>
<organism evidence="25 26">
    <name type="scientific">Neopipo cinnamomea</name>
    <dbReference type="NCBI Taxonomy" id="456388"/>
    <lineage>
        <taxon>Eukaryota</taxon>
        <taxon>Metazoa</taxon>
        <taxon>Chordata</taxon>
        <taxon>Craniata</taxon>
        <taxon>Vertebrata</taxon>
        <taxon>Euteleostomi</taxon>
        <taxon>Archelosauria</taxon>
        <taxon>Archosauria</taxon>
        <taxon>Dinosauria</taxon>
        <taxon>Saurischia</taxon>
        <taxon>Theropoda</taxon>
        <taxon>Coelurosauria</taxon>
        <taxon>Aves</taxon>
        <taxon>Neognathae</taxon>
        <taxon>Neoaves</taxon>
        <taxon>Telluraves</taxon>
        <taxon>Australaves</taxon>
        <taxon>Passeriformes</taxon>
        <taxon>Tyrannidae</taxon>
        <taxon>Neopipo</taxon>
    </lineage>
</organism>
<evidence type="ECO:0000256" key="7">
    <source>
        <dbReference type="ARBA" id="ARBA00022664"/>
    </source>
</evidence>
<comment type="function">
    <text evidence="18">Inhibits translesion DNA synthesis by preventing monoubiquitination of PCNA, this is necessary to counteract damage due to ultraviolet light-induced replication stress. SDE2 is cleaved following PCNA binding, and its complete degradation is necessary to allow S-phase progression following DNA damage.</text>
</comment>
<dbReference type="InterPro" id="IPR051421">
    <property type="entry name" value="RNA_Proc_DNA_Dmg_Regulator"/>
</dbReference>
<keyword evidence="7" id="KW-0507">mRNA processing</keyword>
<keyword evidence="13" id="KW-0508">mRNA splicing</keyword>
<evidence type="ECO:0000256" key="8">
    <source>
        <dbReference type="ARBA" id="ARBA00022705"/>
    </source>
</evidence>